<dbReference type="PANTHER" id="PTHR30537">
    <property type="entry name" value="HTH-TYPE TRANSCRIPTIONAL REGULATOR"/>
    <property type="match status" value="1"/>
</dbReference>
<dbReference type="SUPFAM" id="SSF53850">
    <property type="entry name" value="Periplasmic binding protein-like II"/>
    <property type="match status" value="1"/>
</dbReference>
<protein>
    <submittedName>
        <fullName evidence="6">LysR family transcriptional regulator</fullName>
    </submittedName>
</protein>
<evidence type="ECO:0000259" key="5">
    <source>
        <dbReference type="PROSITE" id="PS50931"/>
    </source>
</evidence>
<evidence type="ECO:0000313" key="6">
    <source>
        <dbReference type="EMBL" id="NHN84591.1"/>
    </source>
</evidence>
<dbReference type="RefSeq" id="WP_173582981.1">
    <property type="nucleotide sequence ID" value="NZ_WOTB01000008.1"/>
</dbReference>
<dbReference type="Gene3D" id="1.10.10.10">
    <property type="entry name" value="Winged helix-like DNA-binding domain superfamily/Winged helix DNA-binding domain"/>
    <property type="match status" value="1"/>
</dbReference>
<organism evidence="6 7">
    <name type="scientific">Acetobacter musti</name>
    <dbReference type="NCBI Taxonomy" id="864732"/>
    <lineage>
        <taxon>Bacteria</taxon>
        <taxon>Pseudomonadati</taxon>
        <taxon>Pseudomonadota</taxon>
        <taxon>Alphaproteobacteria</taxon>
        <taxon>Acetobacterales</taxon>
        <taxon>Acetobacteraceae</taxon>
        <taxon>Acetobacter</taxon>
    </lineage>
</organism>
<keyword evidence="4" id="KW-0804">Transcription</keyword>
<evidence type="ECO:0000256" key="1">
    <source>
        <dbReference type="ARBA" id="ARBA00009437"/>
    </source>
</evidence>
<evidence type="ECO:0000256" key="3">
    <source>
        <dbReference type="ARBA" id="ARBA00023125"/>
    </source>
</evidence>
<dbReference type="Proteomes" id="UP000635278">
    <property type="component" value="Unassembled WGS sequence"/>
</dbReference>
<feature type="domain" description="HTH lysR-type" evidence="5">
    <location>
        <begin position="1"/>
        <end position="59"/>
    </location>
</feature>
<dbReference type="PROSITE" id="PS50931">
    <property type="entry name" value="HTH_LYSR"/>
    <property type="match status" value="1"/>
</dbReference>
<dbReference type="Pfam" id="PF03466">
    <property type="entry name" value="LysR_substrate"/>
    <property type="match status" value="1"/>
</dbReference>
<evidence type="ECO:0000256" key="2">
    <source>
        <dbReference type="ARBA" id="ARBA00023015"/>
    </source>
</evidence>
<dbReference type="Pfam" id="PF00126">
    <property type="entry name" value="HTH_1"/>
    <property type="match status" value="1"/>
</dbReference>
<reference evidence="6 7" key="1">
    <citation type="journal article" date="2020" name="Int. J. Syst. Evol. Microbiol.">
        <title>Novel acetic acid bacteria from cider fermentations: Acetobacter conturbans sp. nov. and Acetobacter fallax sp. nov.</title>
        <authorList>
            <person name="Sombolestani A.S."/>
            <person name="Cleenwerck I."/>
            <person name="Cnockaert M."/>
            <person name="Borremans W."/>
            <person name="Wieme A.D."/>
            <person name="De Vuyst L."/>
            <person name="Vandamme P."/>
        </authorList>
    </citation>
    <scope>NUCLEOTIDE SEQUENCE [LARGE SCALE GENOMIC DNA]</scope>
    <source>
        <strain evidence="6 7">LMG 30640</strain>
    </source>
</reference>
<dbReference type="InterPro" id="IPR005119">
    <property type="entry name" value="LysR_subst-bd"/>
</dbReference>
<dbReference type="EMBL" id="WOTB01000008">
    <property type="protein sequence ID" value="NHN84591.1"/>
    <property type="molecule type" value="Genomic_DNA"/>
</dbReference>
<dbReference type="InterPro" id="IPR036388">
    <property type="entry name" value="WH-like_DNA-bd_sf"/>
</dbReference>
<evidence type="ECO:0000256" key="4">
    <source>
        <dbReference type="ARBA" id="ARBA00023163"/>
    </source>
</evidence>
<evidence type="ECO:0000313" key="7">
    <source>
        <dbReference type="Proteomes" id="UP000635278"/>
    </source>
</evidence>
<dbReference type="PANTHER" id="PTHR30537:SF72">
    <property type="entry name" value="LYSR FAMILY TRANSCRIPTIONAL REGULATOR"/>
    <property type="match status" value="1"/>
</dbReference>
<dbReference type="InterPro" id="IPR000847">
    <property type="entry name" value="LysR_HTH_N"/>
</dbReference>
<keyword evidence="7" id="KW-1185">Reference proteome</keyword>
<keyword evidence="3" id="KW-0238">DNA-binding</keyword>
<dbReference type="Gene3D" id="3.40.190.290">
    <property type="match status" value="1"/>
</dbReference>
<name>A0ABX0JQ24_9PROT</name>
<dbReference type="InterPro" id="IPR036390">
    <property type="entry name" value="WH_DNA-bd_sf"/>
</dbReference>
<dbReference type="CDD" id="cd08472">
    <property type="entry name" value="PBP2_CrgA_like_3"/>
    <property type="match status" value="1"/>
</dbReference>
<proteinExistence type="inferred from homology"/>
<accession>A0ABX0JQ24</accession>
<dbReference type="SUPFAM" id="SSF46785">
    <property type="entry name" value="Winged helix' DNA-binding domain"/>
    <property type="match status" value="1"/>
</dbReference>
<comment type="similarity">
    <text evidence="1">Belongs to the LysR transcriptional regulatory family.</text>
</comment>
<keyword evidence="2" id="KW-0805">Transcription regulation</keyword>
<gene>
    <name evidence="6" type="ORF">GOB93_08025</name>
</gene>
<dbReference type="InterPro" id="IPR058163">
    <property type="entry name" value="LysR-type_TF_proteobact-type"/>
</dbReference>
<sequence>MDRIDLFRIFVRVVDTASFSRAAASLSMPRSSVSTAVQELESRLGTRLLARTTRSVAPTPDGRAFYDHASRLIADIEEAESLFRRDRASPRGTLRVDMPGRIGRLIVAPALPEFLSRYPEIDIELGVTDRAVNLIEDGVDCVVRVGPLPDSSLIARKIGMLELISVASPAYLAEYGTPASPEDLARHLAVRYASPSTGRVEEWEWVEGGQLHTLPVSGRVTVTSAEALIACALAGTGLIQIPAYDVRPHLDAGTLIRILPAYRAEPLPITLLYPHRRHLSARLQVFADWLVDLLVAATSARPL</sequence>
<comment type="caution">
    <text evidence="6">The sequence shown here is derived from an EMBL/GenBank/DDBJ whole genome shotgun (WGS) entry which is preliminary data.</text>
</comment>